<evidence type="ECO:0000313" key="4">
    <source>
        <dbReference type="Proteomes" id="UP000198287"/>
    </source>
</evidence>
<dbReference type="EMBL" id="LNIX01000002">
    <property type="protein sequence ID" value="OXA60748.1"/>
    <property type="molecule type" value="Genomic_DNA"/>
</dbReference>
<keyword evidence="1" id="KW-0496">Mitochondrion</keyword>
<feature type="active site" evidence="1">
    <location>
        <position position="334"/>
    </location>
</feature>
<comment type="caution">
    <text evidence="3">The sequence shown here is derived from an EMBL/GenBank/DDBJ whole genome shotgun (WGS) entry which is preliminary data.</text>
</comment>
<keyword evidence="1 3" id="KW-0269">Exonuclease</keyword>
<accession>A0A226EU56</accession>
<dbReference type="GO" id="GO:0006264">
    <property type="term" value="P:mitochondrial DNA replication"/>
    <property type="evidence" value="ECO:0007669"/>
    <property type="project" value="TreeGrafter"/>
</dbReference>
<proteinExistence type="inferred from homology"/>
<evidence type="ECO:0000313" key="3">
    <source>
        <dbReference type="EMBL" id="OXA60748.1"/>
    </source>
</evidence>
<dbReference type="GO" id="GO:0043504">
    <property type="term" value="P:mitochondrial DNA repair"/>
    <property type="evidence" value="ECO:0007669"/>
    <property type="project" value="UniProtKB-UniRule"/>
</dbReference>
<keyword evidence="1" id="KW-0378">Hydrolase</keyword>
<dbReference type="PANTHER" id="PTHR31340:SF3">
    <property type="entry name" value="MITOCHONDRIAL GENOME MAINTENANCE EXONUCLEASE 1"/>
    <property type="match status" value="1"/>
</dbReference>
<comment type="similarity">
    <text evidence="1">Belongs to the MGME1 family.</text>
</comment>
<dbReference type="HAMAP" id="MF_03030">
    <property type="entry name" value="MGME1"/>
    <property type="match status" value="1"/>
</dbReference>
<feature type="active site" evidence="1">
    <location>
        <position position="336"/>
    </location>
</feature>
<feature type="region of interest" description="Disordered" evidence="2">
    <location>
        <begin position="180"/>
        <end position="208"/>
    </location>
</feature>
<feature type="compositionally biased region" description="Low complexity" evidence="2">
    <location>
        <begin position="180"/>
        <end position="191"/>
    </location>
</feature>
<evidence type="ECO:0000256" key="1">
    <source>
        <dbReference type="HAMAP-Rule" id="MF_03030"/>
    </source>
</evidence>
<feature type="region of interest" description="Disordered" evidence="2">
    <location>
        <begin position="63"/>
        <end position="85"/>
    </location>
</feature>
<organism evidence="3 4">
    <name type="scientific">Folsomia candida</name>
    <name type="common">Springtail</name>
    <dbReference type="NCBI Taxonomy" id="158441"/>
    <lineage>
        <taxon>Eukaryota</taxon>
        <taxon>Metazoa</taxon>
        <taxon>Ecdysozoa</taxon>
        <taxon>Arthropoda</taxon>
        <taxon>Hexapoda</taxon>
        <taxon>Collembola</taxon>
        <taxon>Entomobryomorpha</taxon>
        <taxon>Isotomoidea</taxon>
        <taxon>Isotomidae</taxon>
        <taxon>Proisotominae</taxon>
        <taxon>Folsomia</taxon>
    </lineage>
</organism>
<dbReference type="GO" id="GO:0005739">
    <property type="term" value="C:mitochondrion"/>
    <property type="evidence" value="ECO:0007669"/>
    <property type="project" value="UniProtKB-SubCell"/>
</dbReference>
<dbReference type="STRING" id="158441.A0A226EU56"/>
<dbReference type="Proteomes" id="UP000198287">
    <property type="component" value="Unassembled WGS sequence"/>
</dbReference>
<comment type="function">
    <text evidence="1">Metal-dependent single-stranded DNA (ssDNA) exonuclease involved in mitochondrial genome maintenance.</text>
</comment>
<gene>
    <name evidence="3" type="ORF">Fcan01_06016</name>
</gene>
<keyword evidence="4" id="KW-1185">Reference proteome</keyword>
<evidence type="ECO:0000256" key="2">
    <source>
        <dbReference type="SAM" id="MobiDB-lite"/>
    </source>
</evidence>
<name>A0A226EU56_FOLCA</name>
<keyword evidence="1" id="KW-0540">Nuclease</keyword>
<dbReference type="OMA" id="VGTKFHN"/>
<dbReference type="GO" id="GO:0008297">
    <property type="term" value="F:single-stranded DNA exodeoxyribonuclease activity"/>
    <property type="evidence" value="ECO:0007669"/>
    <property type="project" value="UniProtKB-UniRule"/>
</dbReference>
<feature type="compositionally biased region" description="Basic and acidic residues" evidence="2">
    <location>
        <begin position="63"/>
        <end position="72"/>
    </location>
</feature>
<dbReference type="OrthoDB" id="5777131at2759"/>
<sequence>MAKVIEPIAHLSLRIVRHCLKSSSIILSSANKPANWQISPFSSTANTAHSVRWMCSSPLTNYTKEKEKDTTTKKAPKKTPASKPKKIVDPEKLKRAQTVKQYHKINKELFGELLETSTQKAKRIKKETNPKKTKKKLVAVSEPPLRDDDYYLNPILDDGHVVPEQDEKLEKHHQIISIPFPRSSSRYSSPKTSDDIDDDIKSDHHPAVNSIPRLPSVSKILSSTMPKEQAAALERWQAKMISQLGEEGFLAYKENMLNNGKMLHSNIETFLRGTPMKEIVVPESIAGHWKSLTNILPLVEKVLVLESSVVHPIHKYCGIVDCVALFENKLVVIDWKTSIKQKPFVSMTYDTPLQIASYIGAINYDQNYSLPKITEGLIAIAYEDGKPGHTFALKPGDVDQYWDKWLLRLKAFYALQETDNNDSR</sequence>
<dbReference type="EC" id="3.1.-.-" evidence="1"/>
<comment type="subcellular location">
    <subcellularLocation>
        <location evidence="1">Mitochondrion</location>
    </subcellularLocation>
</comment>
<protein>
    <recommendedName>
        <fullName evidence="1">Mitochondrial genome maintenance exonuclease 1</fullName>
        <ecNumber evidence="1">3.1.-.-</ecNumber>
    </recommendedName>
</protein>
<reference evidence="3 4" key="1">
    <citation type="submission" date="2015-12" db="EMBL/GenBank/DDBJ databases">
        <title>The genome of Folsomia candida.</title>
        <authorList>
            <person name="Faddeeva A."/>
            <person name="Derks M.F."/>
            <person name="Anvar Y."/>
            <person name="Smit S."/>
            <person name="Van Straalen N."/>
            <person name="Roelofs D."/>
        </authorList>
    </citation>
    <scope>NUCLEOTIDE SEQUENCE [LARGE SCALE GENOMIC DNA]</scope>
    <source>
        <strain evidence="3 4">VU population</strain>
        <tissue evidence="3">Whole body</tissue>
    </source>
</reference>
<feature type="active site" evidence="1">
    <location>
        <position position="321"/>
    </location>
</feature>
<dbReference type="PANTHER" id="PTHR31340">
    <property type="entry name" value="MITOCHONDRIAL GENOME MAINTENANCE EXONUCLEASE 1"/>
    <property type="match status" value="1"/>
</dbReference>
<dbReference type="AlphaFoldDB" id="A0A226EU56"/>